<feature type="region of interest" description="Disordered" evidence="1">
    <location>
        <begin position="934"/>
        <end position="955"/>
    </location>
</feature>
<feature type="compositionally biased region" description="Basic and acidic residues" evidence="1">
    <location>
        <begin position="862"/>
        <end position="886"/>
    </location>
</feature>
<feature type="region of interest" description="Disordered" evidence="1">
    <location>
        <begin position="680"/>
        <end position="699"/>
    </location>
</feature>
<feature type="compositionally biased region" description="Polar residues" evidence="1">
    <location>
        <begin position="382"/>
        <end position="394"/>
    </location>
</feature>
<organism evidence="2">
    <name type="scientific">Melanopsichium pennsylvanicum 4</name>
    <dbReference type="NCBI Taxonomy" id="1398559"/>
    <lineage>
        <taxon>Eukaryota</taxon>
        <taxon>Fungi</taxon>
        <taxon>Dikarya</taxon>
        <taxon>Basidiomycota</taxon>
        <taxon>Ustilaginomycotina</taxon>
        <taxon>Ustilaginomycetes</taxon>
        <taxon>Ustilaginales</taxon>
        <taxon>Ustilaginaceae</taxon>
        <taxon>Melanopsichium</taxon>
    </lineage>
</organism>
<evidence type="ECO:0008006" key="3">
    <source>
        <dbReference type="Google" id="ProtNLM"/>
    </source>
</evidence>
<reference evidence="2" key="1">
    <citation type="journal article" date="2014" name="Genome Biol. Evol.">
        <title>Gene Loss Rather Than Gene Gain Is Associated with a Host Jump from Monocots to Dicots in the Smut Fungus Melanopsichium pennsylvanicum.</title>
        <authorList>
            <person name="Sharma R."/>
            <person name="Mishra B."/>
            <person name="Runge F."/>
            <person name="Thines M."/>
        </authorList>
    </citation>
    <scope>NUCLEOTIDE SEQUENCE</scope>
    <source>
        <strain evidence="2">4</strain>
    </source>
</reference>
<dbReference type="AlphaFoldDB" id="A0A077R482"/>
<feature type="region of interest" description="Disordered" evidence="1">
    <location>
        <begin position="564"/>
        <end position="588"/>
    </location>
</feature>
<sequence>MAPLRLESRMPRYEGHLILNQAILTDSPQTSACTAWSETWCSLEDAKLLVYKDRMAALITPDHMCAVIDVRNFACVQISSDHSLELVLSTCLPEPAKTYPFRPKSAMSLNWLATECVVRDNTEAEPRPSITSIGRISFQATTTAINASSTFSVKTDAESRRNMPWTKLASGSRKLYNKVSSNGPLRINDTCSSNSACTTPSIASISDPRESIDFASSGAPSPCTPHSATLSNIFQSVPIRASSVDAFQSWLDALTLTLKLHQEMALASSPFITQQKCSPSRPSLGNVPGFRTTPSLQASPLLSNLGLGRGSTTEEATPKACRKRHSSSTSLSFALNATHESHHDAIERFGKTSFGSQQAADAWNDIANHNLVQAPLRRPDTSDMTSSSAKQNFSCIGAKRQDRKHKRSISTASSSLSFSAAGPKLSPLRRNSVSSTQLLSSDSGDASVSRSIKASFTHADTLSLGKQSTTLSSDRGVIHSVANQAGTKSVSIHRRSGSLLRFNSTRILAWRDTFTPSEQPKANTSVGIGLDVDQGDVSSSSRADTKSKLSKGFPRLRSLRLLPKRNEFDGNNGDVSVQGRQEESCSSATCESQYSEDILTTSLPRSAAPPKIKGMSRTSSLLSLTKNALSSFRDRSSSKQNVRHVFDVPQEGGLPNDFLHDTSIRIHGGGCDFSYELVAPTGEASPTRPPANSSRPVEAGLQDTSVLVSSEVAYDDDLSQYLASPNSAIASTSATMLQNMHDDNEASSPAFPIERILPPETMISTFDQLRAADPTGRSCDWLSHIETASRRGSLDRDAAANGRNTRKRSLRMAASTQFDLRGGWMDLASGGQRVLRNNMSLWELNPDRNNWVNRHVMGKEQDMERLEQRPATRRMSEDVSDCDTHRLRSLPAPPRAWKRRGGISTSTCSRSESSSNLDASALLQVAADVNKKPLAGALSDRTNKSMTHTRKSEGKELPDLERLVLNEVSSRTMKEIQKSSTTKTMTTTTTSATCARSPSRRLGATSTMRRLSTTRTRTIGVGRIASLA</sequence>
<feature type="compositionally biased region" description="Low complexity" evidence="1">
    <location>
        <begin position="904"/>
        <end position="913"/>
    </location>
</feature>
<proteinExistence type="predicted"/>
<evidence type="ECO:0000256" key="1">
    <source>
        <dbReference type="SAM" id="MobiDB-lite"/>
    </source>
</evidence>
<feature type="compositionally biased region" description="Low complexity" evidence="1">
    <location>
        <begin position="409"/>
        <end position="421"/>
    </location>
</feature>
<dbReference type="EMBL" id="HG529514">
    <property type="protein sequence ID" value="CDI51719.1"/>
    <property type="molecule type" value="Genomic_DNA"/>
</dbReference>
<feature type="region of interest" description="Disordered" evidence="1">
    <location>
        <begin position="862"/>
        <end position="913"/>
    </location>
</feature>
<feature type="region of interest" description="Disordered" evidence="1">
    <location>
        <begin position="971"/>
        <end position="1006"/>
    </location>
</feature>
<feature type="compositionally biased region" description="Low complexity" evidence="1">
    <location>
        <begin position="432"/>
        <end position="444"/>
    </location>
</feature>
<feature type="region of interest" description="Disordered" evidence="1">
    <location>
        <begin position="377"/>
        <end position="444"/>
    </location>
</feature>
<accession>A0A077R482</accession>
<feature type="region of interest" description="Disordered" evidence="1">
    <location>
        <begin position="301"/>
        <end position="325"/>
    </location>
</feature>
<protein>
    <recommendedName>
        <fullName evidence="3">PH domain-containing protein</fullName>
    </recommendedName>
</protein>
<feature type="compositionally biased region" description="Low complexity" evidence="1">
    <location>
        <begin position="979"/>
        <end position="993"/>
    </location>
</feature>
<name>A0A077R482_9BASI</name>
<feature type="compositionally biased region" description="Polar residues" evidence="1">
    <location>
        <begin position="573"/>
        <end position="588"/>
    </location>
</feature>
<evidence type="ECO:0000313" key="2">
    <source>
        <dbReference type="EMBL" id="CDI51719.1"/>
    </source>
</evidence>